<reference evidence="2 3" key="1">
    <citation type="submission" date="2018-04" db="EMBL/GenBank/DDBJ databases">
        <title>Genome of Nocardioides gansuensis WSJ-1.</title>
        <authorList>
            <person name="Wu S."/>
            <person name="Wang G."/>
        </authorList>
    </citation>
    <scope>NUCLEOTIDE SEQUENCE [LARGE SCALE GENOMIC DNA]</scope>
    <source>
        <strain evidence="2 3">WSJ-1</strain>
    </source>
</reference>
<dbReference type="Gene3D" id="1.10.3680.10">
    <property type="entry name" value="TerB-like"/>
    <property type="match status" value="1"/>
</dbReference>
<organism evidence="2 3">
    <name type="scientific">Nocardioides gansuensis</name>
    <dbReference type="NCBI Taxonomy" id="2138300"/>
    <lineage>
        <taxon>Bacteria</taxon>
        <taxon>Bacillati</taxon>
        <taxon>Actinomycetota</taxon>
        <taxon>Actinomycetes</taxon>
        <taxon>Propionibacteriales</taxon>
        <taxon>Nocardioidaceae</taxon>
        <taxon>Nocardioides</taxon>
    </lineage>
</organism>
<evidence type="ECO:0000313" key="2">
    <source>
        <dbReference type="EMBL" id="PVG83720.1"/>
    </source>
</evidence>
<sequence>MSEEAHEVVPASQDQDADLEARDHVERERAEIREFVKGLSSDDIKSGGWFTKLLSHSLSAYTEKVDWQYFQEKYEGVPADAIVDQRIKLAARYAAIEGGLSASAYTGAVAATIGSGGGASPITVPAAVTTVMVDVVYITQLQLRLAYDVAVLYRVPLDLDDPDDLWKLIRVAFTIKGGEVAREGVIKAVPLAMRPLIKRFYAKGVLSAAKGLPVVGKFLLQRNVIKIGIPLVGVPLAVLLNRYTTQIAGRHARAVFRNEARVVELAERLTTDTRHPELMLWVAWLVINADDKISDDEALLFRHLVVLVDRNHQVVDEQLARVVQIDAGDVWRRVAAETGDMNDIVELAHRVATVDGEPNKAERNLLAEIEGRCGAAQADDSRNDTEDE</sequence>
<dbReference type="InterPro" id="IPR029024">
    <property type="entry name" value="TerB-like"/>
</dbReference>
<keyword evidence="3" id="KW-1185">Reference proteome</keyword>
<evidence type="ECO:0000256" key="1">
    <source>
        <dbReference type="SAM" id="MobiDB-lite"/>
    </source>
</evidence>
<dbReference type="RefSeq" id="WP_116571193.1">
    <property type="nucleotide sequence ID" value="NZ_QDGZ01000002.1"/>
</dbReference>
<accession>A0A2T8FDE2</accession>
<gene>
    <name evidence="2" type="ORF">DDE18_05215</name>
</gene>
<dbReference type="Proteomes" id="UP000246018">
    <property type="component" value="Unassembled WGS sequence"/>
</dbReference>
<feature type="region of interest" description="Disordered" evidence="1">
    <location>
        <begin position="1"/>
        <end position="23"/>
    </location>
</feature>
<dbReference type="EMBL" id="QDGZ01000002">
    <property type="protein sequence ID" value="PVG83720.1"/>
    <property type="molecule type" value="Genomic_DNA"/>
</dbReference>
<dbReference type="AlphaFoldDB" id="A0A2T8FDE2"/>
<protein>
    <recommendedName>
        <fullName evidence="4">Co-chaperone DjlA N-terminal domain-containing protein</fullName>
    </recommendedName>
</protein>
<evidence type="ECO:0008006" key="4">
    <source>
        <dbReference type="Google" id="ProtNLM"/>
    </source>
</evidence>
<evidence type="ECO:0000313" key="3">
    <source>
        <dbReference type="Proteomes" id="UP000246018"/>
    </source>
</evidence>
<comment type="caution">
    <text evidence="2">The sequence shown here is derived from an EMBL/GenBank/DDBJ whole genome shotgun (WGS) entry which is preliminary data.</text>
</comment>
<name>A0A2T8FDE2_9ACTN</name>
<dbReference type="SUPFAM" id="SSF158682">
    <property type="entry name" value="TerB-like"/>
    <property type="match status" value="1"/>
</dbReference>
<proteinExistence type="predicted"/>
<dbReference type="OrthoDB" id="4961751at2"/>